<evidence type="ECO:0000313" key="1">
    <source>
        <dbReference type="EMBL" id="KAJ9655598.1"/>
    </source>
</evidence>
<dbReference type="Proteomes" id="UP001172386">
    <property type="component" value="Unassembled WGS sequence"/>
</dbReference>
<dbReference type="EMBL" id="JAPDRQ010000093">
    <property type="protein sequence ID" value="KAJ9655598.1"/>
    <property type="molecule type" value="Genomic_DNA"/>
</dbReference>
<reference evidence="1" key="1">
    <citation type="submission" date="2022-10" db="EMBL/GenBank/DDBJ databases">
        <title>Culturing micro-colonial fungi from biological soil crusts in the Mojave desert and describing Neophaeococcomyces mojavensis, and introducing the new genera and species Taxawa tesnikishii.</title>
        <authorList>
            <person name="Kurbessoian T."/>
            <person name="Stajich J.E."/>
        </authorList>
    </citation>
    <scope>NUCLEOTIDE SEQUENCE</scope>
    <source>
        <strain evidence="1">JES_112</strain>
    </source>
</reference>
<proteinExistence type="predicted"/>
<gene>
    <name evidence="1" type="ORF">H2198_005599</name>
</gene>
<evidence type="ECO:0000313" key="2">
    <source>
        <dbReference type="Proteomes" id="UP001172386"/>
    </source>
</evidence>
<keyword evidence="2" id="KW-1185">Reference proteome</keyword>
<organism evidence="1 2">
    <name type="scientific">Neophaeococcomyces mojaviensis</name>
    <dbReference type="NCBI Taxonomy" id="3383035"/>
    <lineage>
        <taxon>Eukaryota</taxon>
        <taxon>Fungi</taxon>
        <taxon>Dikarya</taxon>
        <taxon>Ascomycota</taxon>
        <taxon>Pezizomycotina</taxon>
        <taxon>Eurotiomycetes</taxon>
        <taxon>Chaetothyriomycetidae</taxon>
        <taxon>Chaetothyriales</taxon>
        <taxon>Chaetothyriales incertae sedis</taxon>
        <taxon>Neophaeococcomyces</taxon>
    </lineage>
</organism>
<name>A0ACC3A5E5_9EURO</name>
<accession>A0ACC3A5E5</accession>
<protein>
    <submittedName>
        <fullName evidence="1">Uncharacterized protein</fullName>
    </submittedName>
</protein>
<comment type="caution">
    <text evidence="1">The sequence shown here is derived from an EMBL/GenBank/DDBJ whole genome shotgun (WGS) entry which is preliminary data.</text>
</comment>
<sequence length="579" mass="65697">MNFISTFSDLQLDIIGIVAILGEGSTQRNAQASALSWYHILPRLYPAPQALLKHHQEKNLPVENGIIVGALSGRIRNELNFFTQLLHSDDLQPYSVQILEVNRKEKLTTDKINNTNTKGQRNSDVITPAFEVKKFGHLAALSILGFCMSMTLIALSVWQKDGPALTATILLSATSTSVGLASWSTLDVKEEMPNAERKGKVPLGDVVIFYPKTGAFRVIRCTDQVSRLYFRVEECEHYFGDNMYRTIALFSTVMLMGGLIMLGNSKPILQAAFAASYVVLNVLYWASSARNPALHVWKHDFEKTEIGFTRKMVMNKSGMIVPQQSELSPVDCEFSPSSRSIEPEYYFNRHWKQKLLARTSTMFSVGREEEQRPPVERSGDGTFIEFVMGGWRAYLPWPKQTQPPTQGSVLEEKTAVNGKPADGGHATKKGSQEGHPRSLTSALWTVIAVTGSSSWARSTNIAPNNEVWDKWLKEAEEKAVARYSRSQKTFVPACMIWEDAEEKKWISLPFWNYQTRLSELFREQSDATRKRFEEPHAISEMEKKLERVRRKLTVVIALRILCQRWKKKKELERQTAVQI</sequence>